<feature type="compositionally biased region" description="Basic and acidic residues" evidence="1">
    <location>
        <begin position="520"/>
        <end position="533"/>
    </location>
</feature>
<feature type="region of interest" description="Disordered" evidence="1">
    <location>
        <begin position="500"/>
        <end position="533"/>
    </location>
</feature>
<feature type="region of interest" description="Disordered" evidence="1">
    <location>
        <begin position="1"/>
        <end position="22"/>
    </location>
</feature>
<organism evidence="2 3">
    <name type="scientific">Orbilia blumenaviensis</name>
    <dbReference type="NCBI Taxonomy" id="1796055"/>
    <lineage>
        <taxon>Eukaryota</taxon>
        <taxon>Fungi</taxon>
        <taxon>Dikarya</taxon>
        <taxon>Ascomycota</taxon>
        <taxon>Pezizomycotina</taxon>
        <taxon>Orbiliomycetes</taxon>
        <taxon>Orbiliales</taxon>
        <taxon>Orbiliaceae</taxon>
        <taxon>Orbilia</taxon>
    </lineage>
</organism>
<evidence type="ECO:0000313" key="2">
    <source>
        <dbReference type="EMBL" id="KAK6331322.1"/>
    </source>
</evidence>
<name>A0AAV9TXS6_9PEZI</name>
<evidence type="ECO:0000313" key="3">
    <source>
        <dbReference type="Proteomes" id="UP001373714"/>
    </source>
</evidence>
<reference evidence="2 3" key="1">
    <citation type="submission" date="2019-10" db="EMBL/GenBank/DDBJ databases">
        <authorList>
            <person name="Palmer J.M."/>
        </authorList>
    </citation>
    <scope>NUCLEOTIDE SEQUENCE [LARGE SCALE GENOMIC DNA]</scope>
    <source>
        <strain evidence="2 3">TWF730</strain>
    </source>
</reference>
<dbReference type="Proteomes" id="UP001373714">
    <property type="component" value="Unassembled WGS sequence"/>
</dbReference>
<feature type="compositionally biased region" description="Basic and acidic residues" evidence="1">
    <location>
        <begin position="559"/>
        <end position="574"/>
    </location>
</feature>
<feature type="compositionally biased region" description="Polar residues" evidence="1">
    <location>
        <begin position="1"/>
        <end position="11"/>
    </location>
</feature>
<feature type="region of interest" description="Disordered" evidence="1">
    <location>
        <begin position="547"/>
        <end position="574"/>
    </location>
</feature>
<sequence length="574" mass="63205">MSNFRNFTFSKKNMDNDDASKSPHLRPFLLSLPQEEAMSVINSSSPNRRINRQNTVEMNTSIRDRPSSFRSTIGDSSNQTKVYIPFAPQKSDLEKLMAIERFGARCQRCNSNIVLCKTHKDSGDDNVKDFHLGEVFTMDQQQDENGAPVTVQVVWACRINRHVFPSSTANGTSLIDGTSICGTEDSPKRLTFAGAQRWVNELQGLMHRGDVGRAKECMTQIVLMNEGRKKESFTWLEKEKASRLSAALYLPKKIENFQQKEQPTKKEEEEPEVPDDGDKLLKEFFDEEGAAIYQMITSEDSSAEYSGLVIDSSSSESHVSVIATNGHGGPPTVPETKTTIASATDSVKDVKETLYPDVRSIDDSTSNTEAADYFPLPAQEDHSPPSDIINNKDKLISKRLSKHFSITNILTGFKKVSPSIKRVEGKHDLGKYAEEQAAAAAITPSMLPAQGHSMSLQDMLQEPFHRITEDSLKGLSRGKRASIISTTAVLSDLEMPELSLAGGSDVSSDTKPRTPSFLTDKSENGNDSARDIEHGHTVFTVISEPSGERCVSGNSAGSREPKANVVKTDEYGGI</sequence>
<feature type="region of interest" description="Disordered" evidence="1">
    <location>
        <begin position="256"/>
        <end position="278"/>
    </location>
</feature>
<feature type="compositionally biased region" description="Basic and acidic residues" evidence="1">
    <location>
        <begin position="12"/>
        <end position="21"/>
    </location>
</feature>
<dbReference type="EMBL" id="JAVHNS010000018">
    <property type="protein sequence ID" value="KAK6331322.1"/>
    <property type="molecule type" value="Genomic_DNA"/>
</dbReference>
<accession>A0AAV9TXS6</accession>
<comment type="caution">
    <text evidence="2">The sequence shown here is derived from an EMBL/GenBank/DDBJ whole genome shotgun (WGS) entry which is preliminary data.</text>
</comment>
<keyword evidence="3" id="KW-1185">Reference proteome</keyword>
<protein>
    <submittedName>
        <fullName evidence="2">Uncharacterized protein</fullName>
    </submittedName>
</protein>
<dbReference type="AlphaFoldDB" id="A0AAV9TXS6"/>
<evidence type="ECO:0000256" key="1">
    <source>
        <dbReference type="SAM" id="MobiDB-lite"/>
    </source>
</evidence>
<proteinExistence type="predicted"/>
<gene>
    <name evidence="2" type="ORF">TWF730_004404</name>
</gene>